<evidence type="ECO:0000256" key="2">
    <source>
        <dbReference type="ARBA" id="ARBA00022801"/>
    </source>
</evidence>
<sequence>MAPPEADVSPSPTSALTLPTTLPASPPPTMLNEAAAAPSSGASSPSRIATLDATSTTPAPDSLEADDVQMSNGDGHQTLEGPITAPPSVVEEKLLLLMKWAGKSFELVASSSDLVYDLRAQIEALTEVPADAQKIMGLTKAKLSSDADGLRLAAVGVKNGARFQMVGTPVHLRFKERVGPPPPDDGLDINYPARGRDGRYVAPEEDPRNLRKVAELVKNYPITIINEARPGKRLLVLDIDYTIVDTRPLIDGALPPIECARPGLHDFLELVYPHYDIVMWSQTHWRWLETKLVELGILGGDASYKICFVADRTTMFPIFSQRYGQMIKHEVKPLAYFWAQFPHWSAKNSIHIDDLGRNFALNPGEGLKIRAFKGAGTLEGASDRELKKLGSYLIDIAQTTDDFTTIDHSRWKKWRRRREAEARENEAAAEAEADTSGPAA</sequence>
<dbReference type="SMART" id="SM00577">
    <property type="entry name" value="CPDc"/>
    <property type="match status" value="1"/>
</dbReference>
<protein>
    <submittedName>
        <fullName evidence="6">HAD-superfamily subfamily IIID h</fullName>
    </submittedName>
</protein>
<feature type="compositionally biased region" description="Low complexity" evidence="4">
    <location>
        <begin position="9"/>
        <end position="23"/>
    </location>
</feature>
<dbReference type="PANTHER" id="PTHR48493:SF1">
    <property type="entry name" value="UBIQUITIN-LIKE DOMAIN-CONTAINING CTD PHOSPHATASE 1"/>
    <property type="match status" value="1"/>
</dbReference>
<reference evidence="6 7" key="1">
    <citation type="submission" date="2015-03" db="EMBL/GenBank/DDBJ databases">
        <title>Genomics and transcriptomics of the oil-accumulating basidiomycete yeast T. oleaginosus allow insights into substrate utilization and the diverse evolutionary trajectories of mating systems in fungi.</title>
        <authorList>
            <consortium name="DOE Joint Genome Institute"/>
            <person name="Kourist R."/>
            <person name="Kracht O."/>
            <person name="Bracharz F."/>
            <person name="Lipzen A."/>
            <person name="Nolan M."/>
            <person name="Ohm R."/>
            <person name="Grigoriev I."/>
            <person name="Sun S."/>
            <person name="Heitman J."/>
            <person name="Bruck T."/>
            <person name="Nowrousian M."/>
        </authorList>
    </citation>
    <scope>NUCLEOTIDE SEQUENCE [LARGE SCALE GENOMIC DNA]</scope>
    <source>
        <strain evidence="6 7">IBC0246</strain>
    </source>
</reference>
<dbReference type="InterPro" id="IPR011943">
    <property type="entry name" value="HAD-SF_hydro_IIID"/>
</dbReference>
<evidence type="ECO:0000256" key="3">
    <source>
        <dbReference type="ARBA" id="ARBA00023242"/>
    </source>
</evidence>
<dbReference type="InterPro" id="IPR051658">
    <property type="entry name" value="UBLCP1"/>
</dbReference>
<dbReference type="PROSITE" id="PS50969">
    <property type="entry name" value="FCP1"/>
    <property type="match status" value="1"/>
</dbReference>
<dbReference type="Pfam" id="PF03031">
    <property type="entry name" value="NIF"/>
    <property type="match status" value="1"/>
</dbReference>
<feature type="domain" description="FCP1 homology" evidence="5">
    <location>
        <begin position="228"/>
        <end position="396"/>
    </location>
</feature>
<dbReference type="InterPro" id="IPR004274">
    <property type="entry name" value="FCP1_dom"/>
</dbReference>
<dbReference type="InterPro" id="IPR023214">
    <property type="entry name" value="HAD_sf"/>
</dbReference>
<dbReference type="InterPro" id="IPR029071">
    <property type="entry name" value="Ubiquitin-like_domsf"/>
</dbReference>
<dbReference type="InterPro" id="IPR036412">
    <property type="entry name" value="HAD-like_sf"/>
</dbReference>
<feature type="region of interest" description="Disordered" evidence="4">
    <location>
        <begin position="416"/>
        <end position="440"/>
    </location>
</feature>
<evidence type="ECO:0000256" key="1">
    <source>
        <dbReference type="ARBA" id="ARBA00004123"/>
    </source>
</evidence>
<keyword evidence="2" id="KW-0378">Hydrolase</keyword>
<accession>A0A0J0XYH8</accession>
<name>A0A0J0XYH8_9TREE</name>
<keyword evidence="3" id="KW-0539">Nucleus</keyword>
<evidence type="ECO:0000256" key="4">
    <source>
        <dbReference type="SAM" id="MobiDB-lite"/>
    </source>
</evidence>
<dbReference type="GO" id="GO:0005634">
    <property type="term" value="C:nucleus"/>
    <property type="evidence" value="ECO:0007669"/>
    <property type="project" value="UniProtKB-SubCell"/>
</dbReference>
<dbReference type="EMBL" id="KQ087178">
    <property type="protein sequence ID" value="KLT46110.1"/>
    <property type="molecule type" value="Genomic_DNA"/>
</dbReference>
<proteinExistence type="predicted"/>
<organism evidence="6 7">
    <name type="scientific">Cutaneotrichosporon oleaginosum</name>
    <dbReference type="NCBI Taxonomy" id="879819"/>
    <lineage>
        <taxon>Eukaryota</taxon>
        <taxon>Fungi</taxon>
        <taxon>Dikarya</taxon>
        <taxon>Basidiomycota</taxon>
        <taxon>Agaricomycotina</taxon>
        <taxon>Tremellomycetes</taxon>
        <taxon>Trichosporonales</taxon>
        <taxon>Trichosporonaceae</taxon>
        <taxon>Cutaneotrichosporon</taxon>
    </lineage>
</organism>
<dbReference type="NCBIfam" id="TIGR02245">
    <property type="entry name" value="HAD_IIID1"/>
    <property type="match status" value="1"/>
</dbReference>
<evidence type="ECO:0000259" key="5">
    <source>
        <dbReference type="PROSITE" id="PS50969"/>
    </source>
</evidence>
<dbReference type="OrthoDB" id="1711508at2759"/>
<feature type="compositionally biased region" description="Low complexity" evidence="4">
    <location>
        <begin position="34"/>
        <end position="46"/>
    </location>
</feature>
<comment type="subcellular location">
    <subcellularLocation>
        <location evidence="1">Nucleus</location>
    </subcellularLocation>
</comment>
<dbReference type="PANTHER" id="PTHR48493">
    <property type="entry name" value="UBIQUITIN-LIKE DOMAIN-CONTAINING CTD PHOSPHATASE 1"/>
    <property type="match status" value="1"/>
</dbReference>
<dbReference type="GO" id="GO:0004722">
    <property type="term" value="F:protein serine/threonine phosphatase activity"/>
    <property type="evidence" value="ECO:0007669"/>
    <property type="project" value="TreeGrafter"/>
</dbReference>
<feature type="region of interest" description="Disordered" evidence="4">
    <location>
        <begin position="1"/>
        <end position="84"/>
    </location>
</feature>
<dbReference type="SUPFAM" id="SSF56784">
    <property type="entry name" value="HAD-like"/>
    <property type="match status" value="1"/>
</dbReference>
<dbReference type="STRING" id="879819.A0A0J0XYH8"/>
<gene>
    <name evidence="6" type="ORF">CC85DRAFT_281749</name>
</gene>
<dbReference type="RefSeq" id="XP_018282601.1">
    <property type="nucleotide sequence ID" value="XM_018421720.1"/>
</dbReference>
<evidence type="ECO:0000313" key="7">
    <source>
        <dbReference type="Proteomes" id="UP000053611"/>
    </source>
</evidence>
<dbReference type="GeneID" id="28982323"/>
<keyword evidence="7" id="KW-1185">Reference proteome</keyword>
<dbReference type="Gene3D" id="3.40.50.1000">
    <property type="entry name" value="HAD superfamily/HAD-like"/>
    <property type="match status" value="1"/>
</dbReference>
<dbReference type="AlphaFoldDB" id="A0A0J0XYH8"/>
<dbReference type="Gene3D" id="3.10.20.90">
    <property type="entry name" value="Phosphatidylinositol 3-kinase Catalytic Subunit, Chain A, domain 1"/>
    <property type="match status" value="1"/>
</dbReference>
<dbReference type="Proteomes" id="UP000053611">
    <property type="component" value="Unassembled WGS sequence"/>
</dbReference>
<dbReference type="SUPFAM" id="SSF54236">
    <property type="entry name" value="Ubiquitin-like"/>
    <property type="match status" value="1"/>
</dbReference>
<dbReference type="GO" id="GO:0090364">
    <property type="term" value="P:regulation of proteasome assembly"/>
    <property type="evidence" value="ECO:0007669"/>
    <property type="project" value="InterPro"/>
</dbReference>
<evidence type="ECO:0000313" key="6">
    <source>
        <dbReference type="EMBL" id="KLT46110.1"/>
    </source>
</evidence>